<dbReference type="InterPro" id="IPR002110">
    <property type="entry name" value="Ankyrin_rpt"/>
</dbReference>
<dbReference type="SUPFAM" id="SSF48403">
    <property type="entry name" value="Ankyrin repeat"/>
    <property type="match status" value="1"/>
</dbReference>
<keyword evidence="5" id="KW-1185">Reference proteome</keyword>
<dbReference type="Gene3D" id="1.25.40.20">
    <property type="entry name" value="Ankyrin repeat-containing domain"/>
    <property type="match status" value="3"/>
</dbReference>
<organism evidence="4 5">
    <name type="scientific">Paralvinella palmiformis</name>
    <dbReference type="NCBI Taxonomy" id="53620"/>
    <lineage>
        <taxon>Eukaryota</taxon>
        <taxon>Metazoa</taxon>
        <taxon>Spiralia</taxon>
        <taxon>Lophotrochozoa</taxon>
        <taxon>Annelida</taxon>
        <taxon>Polychaeta</taxon>
        <taxon>Sedentaria</taxon>
        <taxon>Canalipalpata</taxon>
        <taxon>Terebellida</taxon>
        <taxon>Terebelliformia</taxon>
        <taxon>Alvinellidae</taxon>
        <taxon>Paralvinella</taxon>
    </lineage>
</organism>
<dbReference type="PANTHER" id="PTHR24173">
    <property type="entry name" value="ANKYRIN REPEAT CONTAINING"/>
    <property type="match status" value="1"/>
</dbReference>
<dbReference type="AlphaFoldDB" id="A0AAD9IXE4"/>
<proteinExistence type="predicted"/>
<dbReference type="PROSITE" id="PS50297">
    <property type="entry name" value="ANK_REP_REGION"/>
    <property type="match status" value="2"/>
</dbReference>
<feature type="repeat" description="ANK" evidence="3">
    <location>
        <begin position="247"/>
        <end position="269"/>
    </location>
</feature>
<feature type="repeat" description="ANK" evidence="3">
    <location>
        <begin position="157"/>
        <end position="189"/>
    </location>
</feature>
<evidence type="ECO:0000256" key="2">
    <source>
        <dbReference type="ARBA" id="ARBA00023043"/>
    </source>
</evidence>
<comment type="caution">
    <text evidence="4">The sequence shown here is derived from an EMBL/GenBank/DDBJ whole genome shotgun (WGS) entry which is preliminary data.</text>
</comment>
<evidence type="ECO:0000256" key="3">
    <source>
        <dbReference type="PROSITE-ProRule" id="PRU00023"/>
    </source>
</evidence>
<dbReference type="Pfam" id="PF12796">
    <property type="entry name" value="Ank_2"/>
    <property type="match status" value="2"/>
</dbReference>
<gene>
    <name evidence="4" type="ORF">LSH36_965g01030</name>
</gene>
<keyword evidence="1" id="KW-0677">Repeat</keyword>
<sequence>MRHGANAKIPDINGNLPLHSATIHHQVAAVTELLKYSDALTGLYKAQQLSRHPCIQREIKAAIQRREKEIVMPALLESCMSGDADRLYSILEIGDNINQMLGVDVGQSHSQTGNGILHAACNKGHKEVTAFILSKYRQCANFSKENYNRLINGFNFKKETPLIIAANKGYKDVVELLLKCGASSAVLDPDKEILYQCRHYQGIQHIISKHRKQHTVVVMTTIAMWKPLKKLKEVFIPQFDHNLRNESGDTPLMLACRLGKLDVIHYLLQSAIYDVLDISCSNINLQLLNDDGTDCDLGAVLNPCRENEELGLDSKVDLQCFKGEQNSNGDLIPTEDPEMEQMLVVPSDIVTTSTSMCMPPDITEEQSMLTIKGSISKLLDSIASVSRGSVYTSYKHVNHLCAIDFDGCTAYHKTVQNGDSVDIVRALLEADESSINIQDNKGHSPLHLACQLKRKRIISALISLPFVDLNCRTYDGKLPEEMTTNKTIISLVRKARNKQPISNSNKRLSSMFSGFGYSASENGPHETHQWNTRFELFQSGVGGDFNMFV</sequence>
<evidence type="ECO:0000313" key="5">
    <source>
        <dbReference type="Proteomes" id="UP001208570"/>
    </source>
</evidence>
<dbReference type="InterPro" id="IPR036770">
    <property type="entry name" value="Ankyrin_rpt-contain_sf"/>
</dbReference>
<keyword evidence="2 3" id="KW-0040">ANK repeat</keyword>
<dbReference type="SMART" id="SM00248">
    <property type="entry name" value="ANK"/>
    <property type="match status" value="7"/>
</dbReference>
<protein>
    <submittedName>
        <fullName evidence="4">Uncharacterized protein</fullName>
    </submittedName>
</protein>
<name>A0AAD9IXE4_9ANNE</name>
<accession>A0AAD9IXE4</accession>
<evidence type="ECO:0000313" key="4">
    <source>
        <dbReference type="EMBL" id="KAK2142367.1"/>
    </source>
</evidence>
<dbReference type="EMBL" id="JAODUP010000965">
    <property type="protein sequence ID" value="KAK2142367.1"/>
    <property type="molecule type" value="Genomic_DNA"/>
</dbReference>
<evidence type="ECO:0000256" key="1">
    <source>
        <dbReference type="ARBA" id="ARBA00022737"/>
    </source>
</evidence>
<reference evidence="4" key="1">
    <citation type="journal article" date="2023" name="Mol. Biol. Evol.">
        <title>Third-Generation Sequencing Reveals the Adaptive Role of the Epigenome in Three Deep-Sea Polychaetes.</title>
        <authorList>
            <person name="Perez M."/>
            <person name="Aroh O."/>
            <person name="Sun Y."/>
            <person name="Lan Y."/>
            <person name="Juniper S.K."/>
            <person name="Young C.R."/>
            <person name="Angers B."/>
            <person name="Qian P.Y."/>
        </authorList>
    </citation>
    <scope>NUCLEOTIDE SEQUENCE</scope>
    <source>
        <strain evidence="4">P08H-3</strain>
    </source>
</reference>
<dbReference type="PANTHER" id="PTHR24173:SF74">
    <property type="entry name" value="ANKYRIN REPEAT DOMAIN-CONTAINING PROTEIN 16"/>
    <property type="match status" value="1"/>
</dbReference>
<dbReference type="PROSITE" id="PS50088">
    <property type="entry name" value="ANK_REPEAT"/>
    <property type="match status" value="2"/>
</dbReference>
<dbReference type="Pfam" id="PF00023">
    <property type="entry name" value="Ank"/>
    <property type="match status" value="1"/>
</dbReference>
<dbReference type="Proteomes" id="UP001208570">
    <property type="component" value="Unassembled WGS sequence"/>
</dbReference>